<dbReference type="Proteomes" id="UP000694865">
    <property type="component" value="Unplaced"/>
</dbReference>
<evidence type="ECO:0000259" key="8">
    <source>
        <dbReference type="PROSITE" id="PS51864"/>
    </source>
</evidence>
<feature type="chain" id="PRO_5044979996" description="Metalloendopeptidase" evidence="7">
    <location>
        <begin position="24"/>
        <end position="224"/>
    </location>
</feature>
<protein>
    <recommendedName>
        <fullName evidence="7">Metalloendopeptidase</fullName>
        <ecNumber evidence="7">3.4.24.-</ecNumber>
    </recommendedName>
</protein>
<dbReference type="InterPro" id="IPR001506">
    <property type="entry name" value="Peptidase_M12A"/>
</dbReference>
<keyword evidence="3 6" id="KW-0378">Hydrolase</keyword>
<keyword evidence="4 6" id="KW-0862">Zinc</keyword>
<evidence type="ECO:0000256" key="6">
    <source>
        <dbReference type="PROSITE-ProRule" id="PRU01211"/>
    </source>
</evidence>
<dbReference type="Gene3D" id="3.40.390.10">
    <property type="entry name" value="Collagenase (Catalytic Domain)"/>
    <property type="match status" value="1"/>
</dbReference>
<evidence type="ECO:0000313" key="9">
    <source>
        <dbReference type="Proteomes" id="UP000694865"/>
    </source>
</evidence>
<evidence type="ECO:0000256" key="2">
    <source>
        <dbReference type="ARBA" id="ARBA00022723"/>
    </source>
</evidence>
<dbReference type="InterPro" id="IPR034035">
    <property type="entry name" value="Astacin-like_dom"/>
</dbReference>
<reference evidence="10" key="1">
    <citation type="submission" date="2025-08" db="UniProtKB">
        <authorList>
            <consortium name="RefSeq"/>
        </authorList>
    </citation>
    <scope>IDENTIFICATION</scope>
    <source>
        <tissue evidence="10">Testes</tissue>
    </source>
</reference>
<proteinExistence type="predicted"/>
<keyword evidence="1 6" id="KW-0645">Protease</keyword>
<feature type="signal peptide" evidence="7">
    <location>
        <begin position="1"/>
        <end position="23"/>
    </location>
</feature>
<dbReference type="Pfam" id="PF01400">
    <property type="entry name" value="Astacin"/>
    <property type="match status" value="1"/>
</dbReference>
<dbReference type="RefSeq" id="XP_006813106.1">
    <property type="nucleotide sequence ID" value="XM_006813043.1"/>
</dbReference>
<feature type="binding site" evidence="6">
    <location>
        <position position="162"/>
    </location>
    <ligand>
        <name>Zn(2+)</name>
        <dbReference type="ChEBI" id="CHEBI:29105"/>
        <note>catalytic</note>
    </ligand>
</feature>
<evidence type="ECO:0000256" key="7">
    <source>
        <dbReference type="RuleBase" id="RU361183"/>
    </source>
</evidence>
<keyword evidence="9" id="KW-1185">Reference proteome</keyword>
<feature type="domain" description="Peptidase M12A" evidence="8">
    <location>
        <begin position="69"/>
        <end position="224"/>
    </location>
</feature>
<dbReference type="PRINTS" id="PR00480">
    <property type="entry name" value="ASTACIN"/>
</dbReference>
<feature type="active site" evidence="6">
    <location>
        <position position="163"/>
    </location>
</feature>
<feature type="binding site" evidence="6">
    <location>
        <position position="172"/>
    </location>
    <ligand>
        <name>Zn(2+)</name>
        <dbReference type="ChEBI" id="CHEBI:29105"/>
        <note>catalytic</note>
    </ligand>
</feature>
<dbReference type="InterPro" id="IPR006026">
    <property type="entry name" value="Peptidase_Metallo"/>
</dbReference>
<comment type="cofactor">
    <cofactor evidence="6 7">
        <name>Zn(2+)</name>
        <dbReference type="ChEBI" id="CHEBI:29105"/>
    </cofactor>
    <text evidence="6 7">Binds 1 zinc ion per subunit.</text>
</comment>
<name>A0ABM0LZB5_SACKO</name>
<accession>A0ABM0LZB5</accession>
<gene>
    <name evidence="10" type="primary">LOC102804804</name>
</gene>
<feature type="non-terminal residue" evidence="10">
    <location>
        <position position="224"/>
    </location>
</feature>
<keyword evidence="5 6" id="KW-0482">Metalloprotease</keyword>
<dbReference type="SMART" id="SM00235">
    <property type="entry name" value="ZnMc"/>
    <property type="match status" value="1"/>
</dbReference>
<evidence type="ECO:0000256" key="1">
    <source>
        <dbReference type="ARBA" id="ARBA00022670"/>
    </source>
</evidence>
<evidence type="ECO:0000313" key="10">
    <source>
        <dbReference type="RefSeq" id="XP_006813106.1"/>
    </source>
</evidence>
<evidence type="ECO:0000256" key="3">
    <source>
        <dbReference type="ARBA" id="ARBA00022801"/>
    </source>
</evidence>
<dbReference type="CDD" id="cd04280">
    <property type="entry name" value="ZnMc_astacin_like"/>
    <property type="match status" value="1"/>
</dbReference>
<comment type="caution">
    <text evidence="6">Lacks conserved residue(s) required for the propagation of feature annotation.</text>
</comment>
<dbReference type="PROSITE" id="PS51864">
    <property type="entry name" value="ASTACIN"/>
    <property type="match status" value="1"/>
</dbReference>
<feature type="binding site" evidence="6">
    <location>
        <position position="166"/>
    </location>
    <ligand>
        <name>Zn(2+)</name>
        <dbReference type="ChEBI" id="CHEBI:29105"/>
        <note>catalytic</note>
    </ligand>
</feature>
<keyword evidence="2 6" id="KW-0479">Metal-binding</keyword>
<keyword evidence="7" id="KW-0732">Signal</keyword>
<dbReference type="GeneID" id="102804804"/>
<dbReference type="EC" id="3.4.24.-" evidence="7"/>
<dbReference type="PANTHER" id="PTHR10127:SF780">
    <property type="entry name" value="METALLOENDOPEPTIDASE"/>
    <property type="match status" value="1"/>
</dbReference>
<dbReference type="InterPro" id="IPR024079">
    <property type="entry name" value="MetalloPept_cat_dom_sf"/>
</dbReference>
<sequence>MAEIHVIYPVCVLLAVCVHSALAGVVHLEPPEEQESPGTLESDMKLTKEQREAIEADISAQASGVDARKAHADLALRWTDGIVPYVISAESQGDSDKIKEALAYWESNTCIRFPEYDANKGHTNRINFIKDVGCWSWVGQTGRLPQDISIGNGCAYRGTIAHELGHAIGFWHEQSREDRDNYVTIHWDNIQSGKSHNFNKYGPETINSYSVPYDIGSLMHYGAW</sequence>
<organism evidence="9 10">
    <name type="scientific">Saccoglossus kowalevskii</name>
    <name type="common">Acorn worm</name>
    <dbReference type="NCBI Taxonomy" id="10224"/>
    <lineage>
        <taxon>Eukaryota</taxon>
        <taxon>Metazoa</taxon>
        <taxon>Hemichordata</taxon>
        <taxon>Enteropneusta</taxon>
        <taxon>Harrimaniidae</taxon>
        <taxon>Saccoglossus</taxon>
    </lineage>
</organism>
<dbReference type="SUPFAM" id="SSF55486">
    <property type="entry name" value="Metalloproteases ('zincins'), catalytic domain"/>
    <property type="match status" value="1"/>
</dbReference>
<evidence type="ECO:0000256" key="4">
    <source>
        <dbReference type="ARBA" id="ARBA00022833"/>
    </source>
</evidence>
<dbReference type="PANTHER" id="PTHR10127">
    <property type="entry name" value="DISCOIDIN, CUB, EGF, LAMININ , AND ZINC METALLOPROTEASE DOMAIN CONTAINING"/>
    <property type="match status" value="1"/>
</dbReference>
<evidence type="ECO:0000256" key="5">
    <source>
        <dbReference type="ARBA" id="ARBA00023049"/>
    </source>
</evidence>